<keyword evidence="4" id="KW-0812">Transmembrane</keyword>
<dbReference type="GO" id="GO:0044718">
    <property type="term" value="P:siderophore transmembrane transport"/>
    <property type="evidence" value="ECO:0007669"/>
    <property type="project" value="TreeGrafter"/>
</dbReference>
<dbReference type="KEGG" id="mgin:FRZ54_11165"/>
<evidence type="ECO:0000256" key="3">
    <source>
        <dbReference type="ARBA" id="ARBA00022452"/>
    </source>
</evidence>
<gene>
    <name evidence="10" type="ORF">FRZ54_11165</name>
</gene>
<evidence type="ECO:0000256" key="1">
    <source>
        <dbReference type="ARBA" id="ARBA00004571"/>
    </source>
</evidence>
<dbReference type="Pfam" id="PF13620">
    <property type="entry name" value="CarboxypepD_reg"/>
    <property type="match status" value="1"/>
</dbReference>
<evidence type="ECO:0000256" key="7">
    <source>
        <dbReference type="ARBA" id="ARBA00023237"/>
    </source>
</evidence>
<dbReference type="PANTHER" id="PTHR30069:SF29">
    <property type="entry name" value="HEMOGLOBIN AND HEMOGLOBIN-HAPTOGLOBIN-BINDING PROTEIN 1-RELATED"/>
    <property type="match status" value="1"/>
</dbReference>
<dbReference type="SUPFAM" id="SSF56935">
    <property type="entry name" value="Porins"/>
    <property type="match status" value="1"/>
</dbReference>
<accession>A0A5B8UW33</accession>
<dbReference type="Pfam" id="PF14905">
    <property type="entry name" value="OMP_b-brl_3"/>
    <property type="match status" value="1"/>
</dbReference>
<keyword evidence="3" id="KW-1134">Transmembrane beta strand</keyword>
<evidence type="ECO:0000256" key="6">
    <source>
        <dbReference type="ARBA" id="ARBA00023136"/>
    </source>
</evidence>
<dbReference type="OrthoDB" id="606851at2"/>
<dbReference type="Gene3D" id="2.60.40.10">
    <property type="entry name" value="Immunoglobulins"/>
    <property type="match status" value="1"/>
</dbReference>
<dbReference type="InterPro" id="IPR039426">
    <property type="entry name" value="TonB-dep_rcpt-like"/>
</dbReference>
<evidence type="ECO:0000256" key="8">
    <source>
        <dbReference type="SAM" id="SignalP"/>
    </source>
</evidence>
<keyword evidence="6" id="KW-0472">Membrane</keyword>
<keyword evidence="11" id="KW-1185">Reference proteome</keyword>
<dbReference type="SUPFAM" id="SSF49478">
    <property type="entry name" value="Cna protein B-type domain"/>
    <property type="match status" value="1"/>
</dbReference>
<keyword evidence="5 8" id="KW-0732">Signal</keyword>
<protein>
    <submittedName>
        <fullName evidence="10">TonB-dependent receptor</fullName>
    </submittedName>
</protein>
<dbReference type="InterPro" id="IPR013783">
    <property type="entry name" value="Ig-like_fold"/>
</dbReference>
<dbReference type="GO" id="GO:0009279">
    <property type="term" value="C:cell outer membrane"/>
    <property type="evidence" value="ECO:0007669"/>
    <property type="project" value="UniProtKB-SubCell"/>
</dbReference>
<keyword evidence="10" id="KW-0675">Receptor</keyword>
<dbReference type="Proteomes" id="UP000321479">
    <property type="component" value="Chromosome"/>
</dbReference>
<dbReference type="PANTHER" id="PTHR30069">
    <property type="entry name" value="TONB-DEPENDENT OUTER MEMBRANE RECEPTOR"/>
    <property type="match status" value="1"/>
</dbReference>
<dbReference type="InterPro" id="IPR036942">
    <property type="entry name" value="Beta-barrel_TonB_sf"/>
</dbReference>
<name>A0A5B8UW33_9SPHI</name>
<proteinExistence type="predicted"/>
<sequence>MKLIAGYLIAVLLTVAYNSSLAQSVLSAVHGNIRTEDSTPADGATVVLLKARDSSIVKSAISNNEGNFAFAELQPGAYLLFITKLNYAKLYSGPYQLAQGKDLDAGVVTLTMNSKELNQVNIIGKKDFVEIKPDRTVLNVDRNIVASGSTVYDLLRTAPGVKIVNDEVLKGGQKALITINGKPVSLSGEELINTLRNYQSSAVSQIELIDNSSAKYDAAGGGGMINIILKKNKNIGSNVGLTASGALGDKYRSNAGINWDLKTNKLNLFASYNFTDNKTVHNFTNERVIDVNNIVNNFDVDYTAATLSKNHSFNLGTDYSLAPKHTIGVLFYGTDNFIDIDKRNNTVIKTGGQTDSGIFTRSNISRHITNLNYNANYRGAFGNESKSVLSADFNYSTYNRHSIEMLQNDFLDAQGQPDGTPLFYTDNSPSQIHVRSENIDFSQALSKNSSLDFGIKNSQVKSDNTIDFEQQINNTNTPVADLTDHFIYNERINAAYIRYGLKFTNGSLSLGLRAEQTNSTSLSVSPNRLVDSSYFNLFPNVQFTFEPDKDNQLTAFYSRNINRPNYQDLNPFVGYVDQFFYSTGNPFLKPFYINTIQVSDLYLHKYKITLNASVTNNYFSTIFSQDDVTKVYTTVKENIATRYRYSIQLGIPFEFTRWWNLNLDLTGLHDQYDYFAADQPNRGSFALETTLSQDFTITKKLSAQLEAIYQSPTYFVINDYREDYFVNAGLRYAIAKNASLSLTASDIFNTDVDKIHSDYRNLDITQRDKRPTRFIGFTFSYHFGTSSLKNRNNTTDEQKRLSGSSNEN</sequence>
<feature type="signal peptide" evidence="8">
    <location>
        <begin position="1"/>
        <end position="22"/>
    </location>
</feature>
<evidence type="ECO:0000313" key="11">
    <source>
        <dbReference type="Proteomes" id="UP000321479"/>
    </source>
</evidence>
<dbReference type="RefSeq" id="WP_147031688.1">
    <property type="nucleotide sequence ID" value="NZ_CP042436.1"/>
</dbReference>
<dbReference type="EMBL" id="CP042436">
    <property type="protein sequence ID" value="QEC63112.1"/>
    <property type="molecule type" value="Genomic_DNA"/>
</dbReference>
<feature type="domain" description="Outer membrane protein beta-barrel" evidence="9">
    <location>
        <begin position="384"/>
        <end position="781"/>
    </location>
</feature>
<reference evidence="10 11" key="1">
    <citation type="journal article" date="2017" name="Curr. Microbiol.">
        <title>Mucilaginibacter ginsenosidivorans sp. nov., Isolated from Soil of Ginseng Field.</title>
        <authorList>
            <person name="Kim M.M."/>
            <person name="Siddiqi M.Z."/>
            <person name="Im W.T."/>
        </authorList>
    </citation>
    <scope>NUCLEOTIDE SEQUENCE [LARGE SCALE GENOMIC DNA]</scope>
    <source>
        <strain evidence="10 11">Gsoil 3017</strain>
    </source>
</reference>
<keyword evidence="2" id="KW-0813">Transport</keyword>
<comment type="subcellular location">
    <subcellularLocation>
        <location evidence="1">Cell outer membrane</location>
        <topology evidence="1">Multi-pass membrane protein</topology>
    </subcellularLocation>
</comment>
<evidence type="ECO:0000313" key="10">
    <source>
        <dbReference type="EMBL" id="QEC63112.1"/>
    </source>
</evidence>
<evidence type="ECO:0000256" key="2">
    <source>
        <dbReference type="ARBA" id="ARBA00022448"/>
    </source>
</evidence>
<evidence type="ECO:0000259" key="9">
    <source>
        <dbReference type="Pfam" id="PF14905"/>
    </source>
</evidence>
<dbReference type="GO" id="GO:0015344">
    <property type="term" value="F:siderophore uptake transmembrane transporter activity"/>
    <property type="evidence" value="ECO:0007669"/>
    <property type="project" value="TreeGrafter"/>
</dbReference>
<keyword evidence="7" id="KW-0998">Cell outer membrane</keyword>
<dbReference type="AlphaFoldDB" id="A0A5B8UW33"/>
<feature type="chain" id="PRO_5022763210" evidence="8">
    <location>
        <begin position="23"/>
        <end position="808"/>
    </location>
</feature>
<organism evidence="10 11">
    <name type="scientific">Mucilaginibacter ginsenosidivorans</name>
    <dbReference type="NCBI Taxonomy" id="398053"/>
    <lineage>
        <taxon>Bacteria</taxon>
        <taxon>Pseudomonadati</taxon>
        <taxon>Bacteroidota</taxon>
        <taxon>Sphingobacteriia</taxon>
        <taxon>Sphingobacteriales</taxon>
        <taxon>Sphingobacteriaceae</taxon>
        <taxon>Mucilaginibacter</taxon>
    </lineage>
</organism>
<dbReference type="InterPro" id="IPR041700">
    <property type="entry name" value="OMP_b-brl_3"/>
</dbReference>
<dbReference type="Gene3D" id="2.40.170.20">
    <property type="entry name" value="TonB-dependent receptor, beta-barrel domain"/>
    <property type="match status" value="1"/>
</dbReference>
<evidence type="ECO:0000256" key="4">
    <source>
        <dbReference type="ARBA" id="ARBA00022692"/>
    </source>
</evidence>
<evidence type="ECO:0000256" key="5">
    <source>
        <dbReference type="ARBA" id="ARBA00022729"/>
    </source>
</evidence>